<evidence type="ECO:0000256" key="1">
    <source>
        <dbReference type="ARBA" id="ARBA00022448"/>
    </source>
</evidence>
<dbReference type="PRINTS" id="PR00303">
    <property type="entry name" value="SECYTRNLCASE"/>
</dbReference>
<keyword evidence="3 9" id="KW-0812">Transmembrane</keyword>
<dbReference type="Proteomes" id="UP000051324">
    <property type="component" value="Unassembled WGS sequence"/>
</dbReference>
<keyword evidence="4" id="KW-0653">Protein transport</keyword>
<evidence type="ECO:0000313" key="10">
    <source>
        <dbReference type="EMBL" id="KRL87340.1"/>
    </source>
</evidence>
<evidence type="ECO:0000256" key="3">
    <source>
        <dbReference type="ARBA" id="ARBA00022692"/>
    </source>
</evidence>
<keyword evidence="5 9" id="KW-1133">Transmembrane helix</keyword>
<dbReference type="eggNOG" id="COG0201">
    <property type="taxonomic scope" value="Bacteria"/>
</dbReference>
<evidence type="ECO:0000256" key="2">
    <source>
        <dbReference type="ARBA" id="ARBA00022475"/>
    </source>
</evidence>
<dbReference type="InterPro" id="IPR014269">
    <property type="entry name" value="SecY2"/>
</dbReference>
<dbReference type="PIRSF" id="PIRSF004557">
    <property type="entry name" value="SecY"/>
    <property type="match status" value="1"/>
</dbReference>
<proteinExistence type="predicted"/>
<keyword evidence="11" id="KW-1185">Reference proteome</keyword>
<dbReference type="InterPro" id="IPR023201">
    <property type="entry name" value="SecY_dom_sf"/>
</dbReference>
<dbReference type="STRING" id="1423724.FC32_GL001765"/>
<feature type="transmembrane region" description="Helical" evidence="9">
    <location>
        <begin position="270"/>
        <end position="293"/>
    </location>
</feature>
<organism evidence="10 11">
    <name type="scientific">Ligilactobacillus apodemi DSM 16634 = JCM 16172</name>
    <dbReference type="NCBI Taxonomy" id="1423724"/>
    <lineage>
        <taxon>Bacteria</taxon>
        <taxon>Bacillati</taxon>
        <taxon>Bacillota</taxon>
        <taxon>Bacilli</taxon>
        <taxon>Lactobacillales</taxon>
        <taxon>Lactobacillaceae</taxon>
        <taxon>Ligilactobacillus</taxon>
    </lineage>
</organism>
<feature type="transmembrane region" description="Helical" evidence="9">
    <location>
        <begin position="115"/>
        <end position="133"/>
    </location>
</feature>
<evidence type="ECO:0000313" key="11">
    <source>
        <dbReference type="Proteomes" id="UP000051324"/>
    </source>
</evidence>
<dbReference type="PANTHER" id="PTHR10906">
    <property type="entry name" value="SECY/SEC61-ALPHA FAMILY MEMBER"/>
    <property type="match status" value="1"/>
</dbReference>
<dbReference type="InterPro" id="IPR002208">
    <property type="entry name" value="SecY/SEC61-alpha"/>
</dbReference>
<dbReference type="Pfam" id="PF00344">
    <property type="entry name" value="SecY"/>
    <property type="match status" value="1"/>
</dbReference>
<feature type="transmembrane region" description="Helical" evidence="9">
    <location>
        <begin position="354"/>
        <end position="376"/>
    </location>
</feature>
<feature type="transmembrane region" description="Helical" evidence="9">
    <location>
        <begin position="138"/>
        <end position="156"/>
    </location>
</feature>
<feature type="transmembrane region" description="Helical" evidence="9">
    <location>
        <begin position="328"/>
        <end position="348"/>
    </location>
</feature>
<feature type="transmembrane region" description="Helical" evidence="9">
    <location>
        <begin position="230"/>
        <end position="250"/>
    </location>
</feature>
<evidence type="ECO:0000256" key="8">
    <source>
        <dbReference type="NCBIfam" id="TIGR02920"/>
    </source>
</evidence>
<dbReference type="Gene3D" id="1.10.3370.10">
    <property type="entry name" value="SecY subunit domain"/>
    <property type="match status" value="1"/>
</dbReference>
<feature type="transmembrane region" description="Helical" evidence="9">
    <location>
        <begin position="85"/>
        <end position="103"/>
    </location>
</feature>
<keyword evidence="7 9" id="KW-0472">Membrane</keyword>
<keyword evidence="6" id="KW-0811">Translocation</keyword>
<dbReference type="GO" id="GO:0016020">
    <property type="term" value="C:membrane"/>
    <property type="evidence" value="ECO:0007669"/>
    <property type="project" value="InterPro"/>
</dbReference>
<keyword evidence="1" id="KW-0813">Transport</keyword>
<feature type="transmembrane region" description="Helical" evidence="9">
    <location>
        <begin position="45"/>
        <end position="64"/>
    </location>
</feature>
<evidence type="ECO:0000256" key="9">
    <source>
        <dbReference type="SAM" id="Phobius"/>
    </source>
</evidence>
<dbReference type="NCBIfam" id="TIGR02920">
    <property type="entry name" value="acc_sec_Y2"/>
    <property type="match status" value="1"/>
</dbReference>
<name>A0A0R1U1T9_9LACO</name>
<dbReference type="GO" id="GO:0006886">
    <property type="term" value="P:intracellular protein transport"/>
    <property type="evidence" value="ECO:0007669"/>
    <property type="project" value="UniProtKB-UniRule"/>
</dbReference>
<dbReference type="EMBL" id="AZFT01000004">
    <property type="protein sequence ID" value="KRL87340.1"/>
    <property type="molecule type" value="Genomic_DNA"/>
</dbReference>
<evidence type="ECO:0000256" key="4">
    <source>
        <dbReference type="ARBA" id="ARBA00022927"/>
    </source>
</evidence>
<evidence type="ECO:0000256" key="7">
    <source>
        <dbReference type="ARBA" id="ARBA00023136"/>
    </source>
</evidence>
<dbReference type="PATRIC" id="fig|1423724.4.peg.1836"/>
<gene>
    <name evidence="10" type="ORF">FC32_GL001765</name>
</gene>
<keyword evidence="2" id="KW-1003">Cell membrane</keyword>
<comment type="caution">
    <text evidence="10">The sequence shown here is derived from an EMBL/GenBank/DDBJ whole genome shotgun (WGS) entry which is preliminary data.</text>
</comment>
<reference evidence="10 11" key="1">
    <citation type="journal article" date="2015" name="Genome Announc.">
        <title>Expanding the biotechnology potential of lactobacilli through comparative genomics of 213 strains and associated genera.</title>
        <authorList>
            <person name="Sun Z."/>
            <person name="Harris H.M."/>
            <person name="McCann A."/>
            <person name="Guo C."/>
            <person name="Argimon S."/>
            <person name="Zhang W."/>
            <person name="Yang X."/>
            <person name="Jeffery I.B."/>
            <person name="Cooney J.C."/>
            <person name="Kagawa T.F."/>
            <person name="Liu W."/>
            <person name="Song Y."/>
            <person name="Salvetti E."/>
            <person name="Wrobel A."/>
            <person name="Rasinkangas P."/>
            <person name="Parkhill J."/>
            <person name="Rea M.C."/>
            <person name="O'Sullivan O."/>
            <person name="Ritari J."/>
            <person name="Douillard F.P."/>
            <person name="Paul Ross R."/>
            <person name="Yang R."/>
            <person name="Briner A.E."/>
            <person name="Felis G.E."/>
            <person name="de Vos W.M."/>
            <person name="Barrangou R."/>
            <person name="Klaenhammer T.R."/>
            <person name="Caufield P.W."/>
            <person name="Cui Y."/>
            <person name="Zhang H."/>
            <person name="O'Toole P.W."/>
        </authorList>
    </citation>
    <scope>NUCLEOTIDE SEQUENCE [LARGE SCALE GENOMIC DNA]</scope>
    <source>
        <strain evidence="10 11">DSM 16634</strain>
    </source>
</reference>
<protein>
    <recommendedName>
        <fullName evidence="8">Accessory Sec system protein translocase subunit SecY2</fullName>
    </recommendedName>
</protein>
<evidence type="ECO:0000256" key="6">
    <source>
        <dbReference type="ARBA" id="ARBA00023010"/>
    </source>
</evidence>
<accession>A0A0R1U1T9</accession>
<feature type="transmembrane region" description="Helical" evidence="9">
    <location>
        <begin position="176"/>
        <end position="196"/>
    </location>
</feature>
<dbReference type="SUPFAM" id="SSF103491">
    <property type="entry name" value="Preprotein translocase SecY subunit"/>
    <property type="match status" value="1"/>
</dbReference>
<dbReference type="AlphaFoldDB" id="A0A0R1U1T9"/>
<sequence>MAVYGFGKDIPLPNADIYQVTEQLKEASFLQITSLATGGNFTAPTIFSLGLAPWMAGMIFWQLLTLTKMGGIDQMPKEKSDRWRNLLILLIAVIEGYGTTYMLRDYFSEFTQFQVFQTCLLIVAGAFFLIWLASVNTVYGLGGPSLVILFGMVSSYRVPVAQITRMILVEDLWGRIVLAILVGVIVLGLIALALIFERSEYRLPVNRIMNTADMQKSAYIPLKLNAGGSLAFMFSLTVLLLPQIIFQYLADSYPQNNVFWWLENNSTTTSFFGVTLYNVILFALAVLFAQVMLDVTDLAENLRKNGDYFTNIRPGKETKKYLKQKQNATAFIGATFTVIVAGLPLYLGVIWPEYAAVVLMPGLTIILVGIITSIILQIRAINTLSSYEKLL</sequence>
<evidence type="ECO:0000256" key="5">
    <source>
        <dbReference type="ARBA" id="ARBA00022989"/>
    </source>
</evidence>